<evidence type="ECO:0000313" key="4">
    <source>
        <dbReference type="Proteomes" id="UP001240171"/>
    </source>
</evidence>
<name>A0ABT9CET5_9BACL</name>
<sequence>MDGNRITAKPENGVMKLEIPKRRGEDTSRRQIQID</sequence>
<feature type="compositionally biased region" description="Basic and acidic residues" evidence="1">
    <location>
        <begin position="18"/>
        <end position="29"/>
    </location>
</feature>
<keyword evidence="4" id="KW-1185">Reference proteome</keyword>
<dbReference type="InterPro" id="IPR008978">
    <property type="entry name" value="HSP20-like_chaperone"/>
</dbReference>
<dbReference type="SUPFAM" id="SSF49764">
    <property type="entry name" value="HSP20-like chaperones"/>
    <property type="match status" value="1"/>
</dbReference>
<dbReference type="Proteomes" id="UP001240171">
    <property type="component" value="Unassembled WGS sequence"/>
</dbReference>
<dbReference type="EMBL" id="JAUQTB010000009">
    <property type="protein sequence ID" value="MDO7907762.1"/>
    <property type="molecule type" value="Genomic_DNA"/>
</dbReference>
<gene>
    <name evidence="3" type="ORF">Q5741_15225</name>
</gene>
<proteinExistence type="predicted"/>
<organism evidence="3 4">
    <name type="scientific">Paenibacillus lacisoli</name>
    <dbReference type="NCBI Taxonomy" id="3064525"/>
    <lineage>
        <taxon>Bacteria</taxon>
        <taxon>Bacillati</taxon>
        <taxon>Bacillota</taxon>
        <taxon>Bacilli</taxon>
        <taxon>Bacillales</taxon>
        <taxon>Paenibacillaceae</taxon>
        <taxon>Paenibacillus</taxon>
    </lineage>
</organism>
<evidence type="ECO:0000259" key="2">
    <source>
        <dbReference type="Pfam" id="PF00011"/>
    </source>
</evidence>
<accession>A0ABT9CET5</accession>
<protein>
    <submittedName>
        <fullName evidence="3">Hsp20 family protein</fullName>
    </submittedName>
</protein>
<feature type="domain" description="SHSP" evidence="2">
    <location>
        <begin position="2"/>
        <end position="35"/>
    </location>
</feature>
<evidence type="ECO:0000256" key="1">
    <source>
        <dbReference type="SAM" id="MobiDB-lite"/>
    </source>
</evidence>
<dbReference type="InterPro" id="IPR002068">
    <property type="entry name" value="A-crystallin/Hsp20_dom"/>
</dbReference>
<evidence type="ECO:0000313" key="3">
    <source>
        <dbReference type="EMBL" id="MDO7907762.1"/>
    </source>
</evidence>
<reference evidence="3 4" key="1">
    <citation type="submission" date="2023-07" db="EMBL/GenBank/DDBJ databases">
        <title>Paenibacillus sp. JX-17 nov. isolated from soil.</title>
        <authorList>
            <person name="Wan Y."/>
            <person name="Liu B."/>
        </authorList>
    </citation>
    <scope>NUCLEOTIDE SEQUENCE [LARGE SCALE GENOMIC DNA]</scope>
    <source>
        <strain evidence="3 4">JX-17</strain>
    </source>
</reference>
<dbReference type="Pfam" id="PF00011">
    <property type="entry name" value="HSP20"/>
    <property type="match status" value="1"/>
</dbReference>
<comment type="caution">
    <text evidence="3">The sequence shown here is derived from an EMBL/GenBank/DDBJ whole genome shotgun (WGS) entry which is preliminary data.</text>
</comment>
<feature type="region of interest" description="Disordered" evidence="1">
    <location>
        <begin position="1"/>
        <end position="35"/>
    </location>
</feature>